<keyword evidence="4 6" id="KW-0697">Rotamase</keyword>
<keyword evidence="8" id="KW-0732">Signal</keyword>
<dbReference type="SUPFAM" id="SSF54534">
    <property type="entry name" value="FKBP-like"/>
    <property type="match status" value="1"/>
</dbReference>
<evidence type="ECO:0000256" key="1">
    <source>
        <dbReference type="ARBA" id="ARBA00000971"/>
    </source>
</evidence>
<dbReference type="Gene3D" id="2.40.100.10">
    <property type="entry name" value="Cyclophilin-like"/>
    <property type="match status" value="1"/>
</dbReference>
<dbReference type="InterPro" id="IPR001179">
    <property type="entry name" value="PPIase_FKBP_dom"/>
</dbReference>
<evidence type="ECO:0000256" key="6">
    <source>
        <dbReference type="PROSITE-ProRule" id="PRU00277"/>
    </source>
</evidence>
<evidence type="ECO:0000256" key="4">
    <source>
        <dbReference type="ARBA" id="ARBA00023110"/>
    </source>
</evidence>
<sequence>MKKLVTIIVFAISMSTFAQKENGLYAEIQTLKGKILLKLEYEKAPITVANFVSLAEGTNKEVSENLKGKPYFDGLKFHRVIANFMIQGGDPTGTGTSGPGYKFADEITDLKHDRPGILSMANAGKGTNGSQFFITHVPTPHLDGKHTVFGSVVEGQEVVNAIAQNDVMDKVKIIRIGDAAKKFDAPKVFESRLALEEAKKKKKEEELKAEKVKFNEYVKKTFPKATILPSGLAYIMESEGTGAKAMPGNNVSVHYIGELSDGKKFDSSYDRNQPIDFKLGNRMVIPGWEEGIALLNKGAKAKLIIPYWLAYGAEGRPPVIPAKATLIFNTELVDIK</sequence>
<dbReference type="InterPro" id="IPR020892">
    <property type="entry name" value="Cyclophilin-type_PPIase_CS"/>
</dbReference>
<dbReference type="OrthoDB" id="9807797at2"/>
<keyword evidence="5 6" id="KW-0413">Isomerase</keyword>
<keyword evidence="12" id="KW-1185">Reference proteome</keyword>
<evidence type="ECO:0000256" key="7">
    <source>
        <dbReference type="SAM" id="Coils"/>
    </source>
</evidence>
<dbReference type="GO" id="GO:0006457">
    <property type="term" value="P:protein folding"/>
    <property type="evidence" value="ECO:0007669"/>
    <property type="project" value="InterPro"/>
</dbReference>
<dbReference type="Gene3D" id="3.10.50.40">
    <property type="match status" value="1"/>
</dbReference>
<feature type="signal peptide" evidence="8">
    <location>
        <begin position="1"/>
        <end position="18"/>
    </location>
</feature>
<dbReference type="PANTHER" id="PTHR45625:SF4">
    <property type="entry name" value="PEPTIDYLPROLYL ISOMERASE DOMAIN AND WD REPEAT-CONTAINING PROTEIN 1"/>
    <property type="match status" value="1"/>
</dbReference>
<evidence type="ECO:0000313" key="11">
    <source>
        <dbReference type="EMBL" id="RXR32175.1"/>
    </source>
</evidence>
<dbReference type="PANTHER" id="PTHR45625">
    <property type="entry name" value="PEPTIDYL-PROLYL CIS-TRANS ISOMERASE-RELATED"/>
    <property type="match status" value="1"/>
</dbReference>
<feature type="domain" description="PPIase cyclophilin-type" evidence="10">
    <location>
        <begin position="33"/>
        <end position="186"/>
    </location>
</feature>
<comment type="caution">
    <text evidence="11">The sequence shown here is derived from an EMBL/GenBank/DDBJ whole genome shotgun (WGS) entry which is preliminary data.</text>
</comment>
<keyword evidence="7" id="KW-0175">Coiled coil</keyword>
<reference evidence="12" key="1">
    <citation type="submission" date="2019-01" db="EMBL/GenBank/DDBJ databases">
        <title>Cytophagaceae bacterium strain CAR-16.</title>
        <authorList>
            <person name="Chen W.-M."/>
        </authorList>
    </citation>
    <scope>NUCLEOTIDE SEQUENCE [LARGE SCALE GENOMIC DNA]</scope>
    <source>
        <strain evidence="12">ICH-30</strain>
    </source>
</reference>
<evidence type="ECO:0000259" key="10">
    <source>
        <dbReference type="PROSITE" id="PS50072"/>
    </source>
</evidence>
<dbReference type="PROSITE" id="PS50072">
    <property type="entry name" value="CSA_PPIASE_2"/>
    <property type="match status" value="1"/>
</dbReference>
<dbReference type="InterPro" id="IPR044666">
    <property type="entry name" value="Cyclophilin_A-like"/>
</dbReference>
<dbReference type="EC" id="5.2.1.8" evidence="3 6"/>
<dbReference type="AlphaFoldDB" id="A0A4Q1KRD2"/>
<dbReference type="FunFam" id="3.10.50.40:FF:000006">
    <property type="entry name" value="Peptidyl-prolyl cis-trans isomerase"/>
    <property type="match status" value="1"/>
</dbReference>
<evidence type="ECO:0000313" key="12">
    <source>
        <dbReference type="Proteomes" id="UP000289734"/>
    </source>
</evidence>
<accession>A0A4Q1KRD2</accession>
<name>A0A4Q1KRD2_9FLAO</name>
<evidence type="ECO:0000259" key="9">
    <source>
        <dbReference type="PROSITE" id="PS50059"/>
    </source>
</evidence>
<proteinExistence type="inferred from homology"/>
<dbReference type="Proteomes" id="UP000289734">
    <property type="component" value="Unassembled WGS sequence"/>
</dbReference>
<dbReference type="Pfam" id="PF00160">
    <property type="entry name" value="Pro_isomerase"/>
    <property type="match status" value="1"/>
</dbReference>
<protein>
    <recommendedName>
        <fullName evidence="3 6">peptidylprolyl isomerase</fullName>
        <ecNumber evidence="3 6">5.2.1.8</ecNumber>
    </recommendedName>
</protein>
<dbReference type="CDD" id="cd00317">
    <property type="entry name" value="cyclophilin"/>
    <property type="match status" value="1"/>
</dbReference>
<evidence type="ECO:0000256" key="8">
    <source>
        <dbReference type="SAM" id="SignalP"/>
    </source>
</evidence>
<dbReference type="PROSITE" id="PS00170">
    <property type="entry name" value="CSA_PPIASE_1"/>
    <property type="match status" value="1"/>
</dbReference>
<dbReference type="InterPro" id="IPR046357">
    <property type="entry name" value="PPIase_dom_sf"/>
</dbReference>
<organism evidence="11 12">
    <name type="scientific">Flavobacterium piscinae</name>
    <dbReference type="NCBI Taxonomy" id="2506424"/>
    <lineage>
        <taxon>Bacteria</taxon>
        <taxon>Pseudomonadati</taxon>
        <taxon>Bacteroidota</taxon>
        <taxon>Flavobacteriia</taxon>
        <taxon>Flavobacteriales</taxon>
        <taxon>Flavobacteriaceae</taxon>
        <taxon>Flavobacterium</taxon>
    </lineage>
</organism>
<dbReference type="GO" id="GO:0003755">
    <property type="term" value="F:peptidyl-prolyl cis-trans isomerase activity"/>
    <property type="evidence" value="ECO:0007669"/>
    <property type="project" value="UniProtKB-KW"/>
</dbReference>
<dbReference type="SUPFAM" id="SSF50891">
    <property type="entry name" value="Cyclophilin-like"/>
    <property type="match status" value="1"/>
</dbReference>
<dbReference type="EMBL" id="SBKQ01000007">
    <property type="protein sequence ID" value="RXR32175.1"/>
    <property type="molecule type" value="Genomic_DNA"/>
</dbReference>
<feature type="coiled-coil region" evidence="7">
    <location>
        <begin position="193"/>
        <end position="220"/>
    </location>
</feature>
<dbReference type="InterPro" id="IPR002130">
    <property type="entry name" value="Cyclophilin-type_PPIase_dom"/>
</dbReference>
<dbReference type="PRINTS" id="PR00153">
    <property type="entry name" value="CSAPPISMRASE"/>
</dbReference>
<dbReference type="Pfam" id="PF00254">
    <property type="entry name" value="FKBP_C"/>
    <property type="match status" value="1"/>
</dbReference>
<gene>
    <name evidence="11" type="ORF">EQG68_07995</name>
</gene>
<dbReference type="RefSeq" id="WP_129464290.1">
    <property type="nucleotide sequence ID" value="NZ_SBKQ01000007.1"/>
</dbReference>
<dbReference type="InterPro" id="IPR029000">
    <property type="entry name" value="Cyclophilin-like_dom_sf"/>
</dbReference>
<comment type="similarity">
    <text evidence="2">Belongs to the cyclophilin-type PPIase family.</text>
</comment>
<evidence type="ECO:0000256" key="5">
    <source>
        <dbReference type="ARBA" id="ARBA00023235"/>
    </source>
</evidence>
<evidence type="ECO:0000256" key="2">
    <source>
        <dbReference type="ARBA" id="ARBA00007365"/>
    </source>
</evidence>
<evidence type="ECO:0000256" key="3">
    <source>
        <dbReference type="ARBA" id="ARBA00013194"/>
    </source>
</evidence>
<comment type="catalytic activity">
    <reaction evidence="1 6">
        <text>[protein]-peptidylproline (omega=180) = [protein]-peptidylproline (omega=0)</text>
        <dbReference type="Rhea" id="RHEA:16237"/>
        <dbReference type="Rhea" id="RHEA-COMP:10747"/>
        <dbReference type="Rhea" id="RHEA-COMP:10748"/>
        <dbReference type="ChEBI" id="CHEBI:83833"/>
        <dbReference type="ChEBI" id="CHEBI:83834"/>
        <dbReference type="EC" id="5.2.1.8"/>
    </reaction>
</comment>
<dbReference type="PROSITE" id="PS50059">
    <property type="entry name" value="FKBP_PPIASE"/>
    <property type="match status" value="1"/>
</dbReference>
<feature type="domain" description="PPIase FKBP-type" evidence="9">
    <location>
        <begin position="248"/>
        <end position="336"/>
    </location>
</feature>
<feature type="chain" id="PRO_5020789955" description="peptidylprolyl isomerase" evidence="8">
    <location>
        <begin position="19"/>
        <end position="336"/>
    </location>
</feature>